<reference evidence="1" key="1">
    <citation type="submission" date="2019-03" db="EMBL/GenBank/DDBJ databases">
        <title>Long read genome sequence of the mycoparasitic Pythium oligandrum ATCC 38472 isolated from sugarbeet rhizosphere.</title>
        <authorList>
            <person name="Gaulin E."/>
        </authorList>
    </citation>
    <scope>NUCLEOTIDE SEQUENCE</scope>
    <source>
        <strain evidence="1">ATCC 38472_TT</strain>
    </source>
</reference>
<evidence type="ECO:0000313" key="1">
    <source>
        <dbReference type="EMBL" id="TMW67583.1"/>
    </source>
</evidence>
<comment type="caution">
    <text evidence="1">The sequence shown here is derived from an EMBL/GenBank/DDBJ whole genome shotgun (WGS) entry which is preliminary data.</text>
</comment>
<dbReference type="EMBL" id="SPLM01000004">
    <property type="protein sequence ID" value="TMW67583.1"/>
    <property type="molecule type" value="Genomic_DNA"/>
</dbReference>
<keyword evidence="2" id="KW-1185">Reference proteome</keyword>
<protein>
    <submittedName>
        <fullName evidence="1">Uncharacterized protein</fullName>
    </submittedName>
</protein>
<sequence>MVSREEIAEIEAVSIESCAILQACPNLQFLKLEEIHVTDIARLADFYETHNCQVSVLEFSKLQQTNDKVADFFEAMRRSSSRMSQQIRELRIELHESVVSMDTILAVQEILIANRNLELVILIVVPGFKRLFKSAINLLPPVYLPVASSPCKCDPSWRW</sequence>
<organism evidence="1 2">
    <name type="scientific">Pythium oligandrum</name>
    <name type="common">Mycoparasitic fungus</name>
    <dbReference type="NCBI Taxonomy" id="41045"/>
    <lineage>
        <taxon>Eukaryota</taxon>
        <taxon>Sar</taxon>
        <taxon>Stramenopiles</taxon>
        <taxon>Oomycota</taxon>
        <taxon>Peronosporomycetes</taxon>
        <taxon>Pythiales</taxon>
        <taxon>Pythiaceae</taxon>
        <taxon>Pythium</taxon>
    </lineage>
</organism>
<proteinExistence type="predicted"/>
<dbReference type="Proteomes" id="UP000794436">
    <property type="component" value="Unassembled WGS sequence"/>
</dbReference>
<dbReference type="OrthoDB" id="183995at2759"/>
<evidence type="ECO:0000313" key="2">
    <source>
        <dbReference type="Proteomes" id="UP000794436"/>
    </source>
</evidence>
<dbReference type="AlphaFoldDB" id="A0A8K1CSN2"/>
<accession>A0A8K1CSN2</accession>
<name>A0A8K1CSN2_PYTOL</name>
<gene>
    <name evidence="1" type="ORF">Poli38472_011203</name>
</gene>